<reference evidence="1 2" key="1">
    <citation type="journal article" date="2013" name="Proc. Natl. Acad. Sci. U.S.A.">
        <title>Fine-scale variation in meiotic recombination in Mimulus inferred from population shotgun sequencing.</title>
        <authorList>
            <person name="Hellsten U."/>
            <person name="Wright K.M."/>
            <person name="Jenkins J."/>
            <person name="Shu S."/>
            <person name="Yuan Y."/>
            <person name="Wessler S.R."/>
            <person name="Schmutz J."/>
            <person name="Willis J.H."/>
            <person name="Rokhsar D.S."/>
        </authorList>
    </citation>
    <scope>NUCLEOTIDE SEQUENCE [LARGE SCALE GENOMIC DNA]</scope>
    <source>
        <strain evidence="2">cv. DUN x IM62</strain>
    </source>
</reference>
<name>A0A022QVQ1_ERYGU</name>
<dbReference type="InterPro" id="IPR025886">
    <property type="entry name" value="PP2-like"/>
</dbReference>
<dbReference type="Pfam" id="PF14299">
    <property type="entry name" value="PP2"/>
    <property type="match status" value="1"/>
</dbReference>
<dbReference type="EMBL" id="KI630969">
    <property type="protein sequence ID" value="EYU31398.1"/>
    <property type="molecule type" value="Genomic_DNA"/>
</dbReference>
<dbReference type="STRING" id="4155.A0A022QVQ1"/>
<dbReference type="PANTHER" id="PTHR32278">
    <property type="entry name" value="F-BOX DOMAIN-CONTAINING PROTEIN"/>
    <property type="match status" value="1"/>
</dbReference>
<evidence type="ECO:0000313" key="2">
    <source>
        <dbReference type="Proteomes" id="UP000030748"/>
    </source>
</evidence>
<gene>
    <name evidence="1" type="ORF">MIMGU_mgv1a023341mg</name>
</gene>
<proteinExistence type="predicted"/>
<protein>
    <submittedName>
        <fullName evidence="1">Uncharacterized protein</fullName>
    </submittedName>
</protein>
<organism evidence="1 2">
    <name type="scientific">Erythranthe guttata</name>
    <name type="common">Yellow monkey flower</name>
    <name type="synonym">Mimulus guttatus</name>
    <dbReference type="NCBI Taxonomy" id="4155"/>
    <lineage>
        <taxon>Eukaryota</taxon>
        <taxon>Viridiplantae</taxon>
        <taxon>Streptophyta</taxon>
        <taxon>Embryophyta</taxon>
        <taxon>Tracheophyta</taxon>
        <taxon>Spermatophyta</taxon>
        <taxon>Magnoliopsida</taxon>
        <taxon>eudicotyledons</taxon>
        <taxon>Gunneridae</taxon>
        <taxon>Pentapetalae</taxon>
        <taxon>asterids</taxon>
        <taxon>lamiids</taxon>
        <taxon>Lamiales</taxon>
        <taxon>Phrymaceae</taxon>
        <taxon>Erythranthe</taxon>
    </lineage>
</organism>
<dbReference type="Proteomes" id="UP000030748">
    <property type="component" value="Unassembled WGS sequence"/>
</dbReference>
<feature type="non-terminal residue" evidence="1">
    <location>
        <position position="250"/>
    </location>
</feature>
<keyword evidence="2" id="KW-1185">Reference proteome</keyword>
<accession>A0A022QVQ1</accession>
<evidence type="ECO:0000313" key="1">
    <source>
        <dbReference type="EMBL" id="EYU31398.1"/>
    </source>
</evidence>
<dbReference type="AlphaFoldDB" id="A0A022QVQ1"/>
<dbReference type="PANTHER" id="PTHR32278:SF130">
    <property type="entry name" value="F-BOX DOMAIN-CONTAINING PROTEIN"/>
    <property type="match status" value="1"/>
</dbReference>
<sequence length="250" mass="28670">MSKNYDNWERLVAAVLLREKLRQLAMVESRDASTISSRSSSFNSSLYFPVHNINGRRHHHQLSFDEAAAMNGFRRDSFRLMDNDDQETNFRPAEQNFSFDEKTGKKCYMMGARDLNISHGNSSQNWKWRFDADSRFAEVAELDSVWRLDIRAKIRTKILQPRNVYAAYLVFKIGERSEGIESAKAMIRFVNDESDEEAAKRAQVVHFHPGPKSTTTTKWGVAVERVGGWMEVEIGNFYISKGDGGDGEVE</sequence>